<dbReference type="AlphaFoldDB" id="E4NEN6"/>
<feature type="region of interest" description="Disordered" evidence="3">
    <location>
        <begin position="59"/>
        <end position="95"/>
    </location>
</feature>
<evidence type="ECO:0000256" key="4">
    <source>
        <dbReference type="SAM" id="Phobius"/>
    </source>
</evidence>
<dbReference type="InterPro" id="IPR006558">
    <property type="entry name" value="LamG-like"/>
</dbReference>
<dbReference type="KEGG" id="ksk:KSE_40300"/>
<keyword evidence="1" id="KW-0732">Signal</keyword>
<dbReference type="PATRIC" id="fig|452652.3.peg.4026"/>
<keyword evidence="7" id="KW-1185">Reference proteome</keyword>
<evidence type="ECO:0000256" key="2">
    <source>
        <dbReference type="ARBA" id="ARBA00023157"/>
    </source>
</evidence>
<reference evidence="6 7" key="1">
    <citation type="journal article" date="2010" name="DNA Res.">
        <title>Genome sequence of Kitasatospora setae NBRC 14216T: an evolutionary snapshot of the family Streptomycetaceae.</title>
        <authorList>
            <person name="Ichikawa N."/>
            <person name="Oguchi A."/>
            <person name="Ikeda H."/>
            <person name="Ishikawa J."/>
            <person name="Kitani S."/>
            <person name="Watanabe Y."/>
            <person name="Nakamura S."/>
            <person name="Katano Y."/>
            <person name="Kishi E."/>
            <person name="Sasagawa M."/>
            <person name="Ankai A."/>
            <person name="Fukui S."/>
            <person name="Hashimoto Y."/>
            <person name="Kamata S."/>
            <person name="Otoguro M."/>
            <person name="Tanikawa S."/>
            <person name="Nihira T."/>
            <person name="Horinouchi S."/>
            <person name="Ohnishi Y."/>
            <person name="Hayakawa M."/>
            <person name="Kuzuyama T."/>
            <person name="Arisawa A."/>
            <person name="Nomoto F."/>
            <person name="Miura H."/>
            <person name="Takahashi Y."/>
            <person name="Fujita N."/>
        </authorList>
    </citation>
    <scope>NUCLEOTIDE SEQUENCE [LARGE SCALE GENOMIC DNA]</scope>
    <source>
        <strain evidence="7">ATCC 33774 / DSM 43861 / JCM 3304 / KCC A-0304 / NBRC 14216 / KM-6054</strain>
    </source>
</reference>
<sequence>MGGGPGSGSTEYWQAMADAAEREARRRRKLLLGAAVAAAAVLGAGALVLVLVLPGGGPDGPDRPSGPSVRAASSAPPPEPSAATPRLTLGPTASLGTTGGYDGQALLVTGNADGYAEAEGAALDTGADFTVSALVRVDTDSGPKAAVSQNAAAFSSFFLGRDDATDTVRNRWVFKVQTDAEVGRSVAAVSAADTVAGRWTLLTGVYSKQDATIALYVDGVLAQTSPAPRIIPSTGPLEFGRIRSSGMWVKPWNGAIADVRLWKRALTAEQVGALKDAKPGPPTPFERFLAPGASAAP</sequence>
<evidence type="ECO:0000313" key="6">
    <source>
        <dbReference type="EMBL" id="BAJ29822.1"/>
    </source>
</evidence>
<dbReference type="HOGENOM" id="CLU_789376_0_0_11"/>
<organism evidence="6 7">
    <name type="scientific">Kitasatospora setae (strain ATCC 33774 / DSM 43861 / JCM 3304 / KCC A-0304 / NBRC 14216 / KM-6054)</name>
    <name type="common">Streptomyces setae</name>
    <dbReference type="NCBI Taxonomy" id="452652"/>
    <lineage>
        <taxon>Bacteria</taxon>
        <taxon>Bacillati</taxon>
        <taxon>Actinomycetota</taxon>
        <taxon>Actinomycetes</taxon>
        <taxon>Kitasatosporales</taxon>
        <taxon>Streptomycetaceae</taxon>
        <taxon>Kitasatospora</taxon>
    </lineage>
</organism>
<dbReference type="STRING" id="452652.KSE_40300"/>
<evidence type="ECO:0000259" key="5">
    <source>
        <dbReference type="SMART" id="SM00560"/>
    </source>
</evidence>
<gene>
    <name evidence="6" type="ordered locus">KSE_40300</name>
</gene>
<dbReference type="eggNOG" id="COG3534">
    <property type="taxonomic scope" value="Bacteria"/>
</dbReference>
<feature type="region of interest" description="Disordered" evidence="3">
    <location>
        <begin position="273"/>
        <end position="297"/>
    </location>
</feature>
<accession>E4NEN6</accession>
<keyword evidence="4" id="KW-0812">Transmembrane</keyword>
<dbReference type="Pfam" id="PF13385">
    <property type="entry name" value="Laminin_G_3"/>
    <property type="match status" value="1"/>
</dbReference>
<evidence type="ECO:0000313" key="7">
    <source>
        <dbReference type="Proteomes" id="UP000007076"/>
    </source>
</evidence>
<dbReference type="InterPro" id="IPR013320">
    <property type="entry name" value="ConA-like_dom_sf"/>
</dbReference>
<feature type="domain" description="LamG-like jellyroll fold" evidence="5">
    <location>
        <begin position="127"/>
        <end position="269"/>
    </location>
</feature>
<proteinExistence type="predicted"/>
<keyword evidence="2" id="KW-1015">Disulfide bond</keyword>
<evidence type="ECO:0000256" key="3">
    <source>
        <dbReference type="SAM" id="MobiDB-lite"/>
    </source>
</evidence>
<dbReference type="EMBL" id="AP010968">
    <property type="protein sequence ID" value="BAJ29822.1"/>
    <property type="molecule type" value="Genomic_DNA"/>
</dbReference>
<keyword evidence="4" id="KW-0472">Membrane</keyword>
<evidence type="ECO:0000256" key="1">
    <source>
        <dbReference type="ARBA" id="ARBA00022729"/>
    </source>
</evidence>
<dbReference type="Gene3D" id="2.60.120.200">
    <property type="match status" value="1"/>
</dbReference>
<dbReference type="SMART" id="SM00560">
    <property type="entry name" value="LamGL"/>
    <property type="match status" value="1"/>
</dbReference>
<feature type="transmembrane region" description="Helical" evidence="4">
    <location>
        <begin position="30"/>
        <end position="53"/>
    </location>
</feature>
<name>E4NEN6_KITSK</name>
<protein>
    <recommendedName>
        <fullName evidence="5">LamG-like jellyroll fold domain-containing protein</fullName>
    </recommendedName>
</protein>
<dbReference type="Proteomes" id="UP000007076">
    <property type="component" value="Chromosome"/>
</dbReference>
<feature type="compositionally biased region" description="Low complexity" evidence="3">
    <location>
        <begin position="63"/>
        <end position="74"/>
    </location>
</feature>
<keyword evidence="4" id="KW-1133">Transmembrane helix</keyword>
<dbReference type="SUPFAM" id="SSF49899">
    <property type="entry name" value="Concanavalin A-like lectins/glucanases"/>
    <property type="match status" value="1"/>
</dbReference>